<dbReference type="Pfam" id="PF24864">
    <property type="entry name" value="DUF7730"/>
    <property type="match status" value="1"/>
</dbReference>
<accession>A0A6A5XI72</accession>
<keyword evidence="3" id="KW-1185">Reference proteome</keyword>
<organism evidence="2 3">
    <name type="scientific">Aaosphaeria arxii CBS 175.79</name>
    <dbReference type="NCBI Taxonomy" id="1450172"/>
    <lineage>
        <taxon>Eukaryota</taxon>
        <taxon>Fungi</taxon>
        <taxon>Dikarya</taxon>
        <taxon>Ascomycota</taxon>
        <taxon>Pezizomycotina</taxon>
        <taxon>Dothideomycetes</taxon>
        <taxon>Pleosporomycetidae</taxon>
        <taxon>Pleosporales</taxon>
        <taxon>Pleosporales incertae sedis</taxon>
        <taxon>Aaosphaeria</taxon>
    </lineage>
</organism>
<reference evidence="2" key="1">
    <citation type="journal article" date="2020" name="Stud. Mycol.">
        <title>101 Dothideomycetes genomes: a test case for predicting lifestyles and emergence of pathogens.</title>
        <authorList>
            <person name="Haridas S."/>
            <person name="Albert R."/>
            <person name="Binder M."/>
            <person name="Bloem J."/>
            <person name="Labutti K."/>
            <person name="Salamov A."/>
            <person name="Andreopoulos B."/>
            <person name="Baker S."/>
            <person name="Barry K."/>
            <person name="Bills G."/>
            <person name="Bluhm B."/>
            <person name="Cannon C."/>
            <person name="Castanera R."/>
            <person name="Culley D."/>
            <person name="Daum C."/>
            <person name="Ezra D."/>
            <person name="Gonzalez J."/>
            <person name="Henrissat B."/>
            <person name="Kuo A."/>
            <person name="Liang C."/>
            <person name="Lipzen A."/>
            <person name="Lutzoni F."/>
            <person name="Magnuson J."/>
            <person name="Mondo S."/>
            <person name="Nolan M."/>
            <person name="Ohm R."/>
            <person name="Pangilinan J."/>
            <person name="Park H.-J."/>
            <person name="Ramirez L."/>
            <person name="Alfaro M."/>
            <person name="Sun H."/>
            <person name="Tritt A."/>
            <person name="Yoshinaga Y."/>
            <person name="Zwiers L.-H."/>
            <person name="Turgeon B."/>
            <person name="Goodwin S."/>
            <person name="Spatafora J."/>
            <person name="Crous P."/>
            <person name="Grigoriev I."/>
        </authorList>
    </citation>
    <scope>NUCLEOTIDE SEQUENCE</scope>
    <source>
        <strain evidence="2">CBS 175.79</strain>
    </source>
</reference>
<evidence type="ECO:0000313" key="2">
    <source>
        <dbReference type="EMBL" id="KAF2012547.1"/>
    </source>
</evidence>
<dbReference type="PANTHER" id="PTHR42085">
    <property type="entry name" value="F-BOX DOMAIN-CONTAINING PROTEIN"/>
    <property type="match status" value="1"/>
</dbReference>
<dbReference type="InterPro" id="IPR056632">
    <property type="entry name" value="DUF7730"/>
</dbReference>
<dbReference type="Proteomes" id="UP000799778">
    <property type="component" value="Unassembled WGS sequence"/>
</dbReference>
<dbReference type="InterPro" id="IPR038883">
    <property type="entry name" value="AN11006-like"/>
</dbReference>
<dbReference type="AlphaFoldDB" id="A0A6A5XI72"/>
<evidence type="ECO:0000313" key="3">
    <source>
        <dbReference type="Proteomes" id="UP000799778"/>
    </source>
</evidence>
<dbReference type="PANTHER" id="PTHR42085:SF7">
    <property type="entry name" value="F-BOX DOMAIN-CONTAINING PROTEIN"/>
    <property type="match status" value="1"/>
</dbReference>
<dbReference type="RefSeq" id="XP_033380886.1">
    <property type="nucleotide sequence ID" value="XM_033528678.1"/>
</dbReference>
<proteinExistence type="predicted"/>
<feature type="domain" description="DUF7730" evidence="1">
    <location>
        <begin position="10"/>
        <end position="117"/>
    </location>
</feature>
<dbReference type="OrthoDB" id="62952at2759"/>
<dbReference type="GeneID" id="54286075"/>
<name>A0A6A5XI72_9PLEO</name>
<dbReference type="EMBL" id="ML978072">
    <property type="protein sequence ID" value="KAF2012547.1"/>
    <property type="molecule type" value="Genomic_DNA"/>
</dbReference>
<gene>
    <name evidence="2" type="ORF">BU24DRAFT_425191</name>
</gene>
<evidence type="ECO:0000259" key="1">
    <source>
        <dbReference type="Pfam" id="PF24864"/>
    </source>
</evidence>
<sequence>MQNLSIQHEPVSPLLRMPIELRRQIYRYVLPSTLRMDTRLQRLTGEEEKKEFNLTLVRVGTGVELWKVQQTFPKSDRETGNDVVWQRGSIGILATNHQVHDECVDIMYGENIFVIDVSFDNITFRYRWLILSSNLMPSRAFPFLEHFSQRNLMKIKNYIINVEHVDDYTGMIKYNCQGIGLAARIRRQVENLVDLLVAAPYLNRLQVHLIDGAVGRERFPSGRIHRVQDDRYIHQSQTVLDPFKSLYGVRRAMITGVSLEYAKELEDSVVASRIGAE</sequence>
<protein>
    <recommendedName>
        <fullName evidence="1">DUF7730 domain-containing protein</fullName>
    </recommendedName>
</protein>